<evidence type="ECO:0000256" key="2">
    <source>
        <dbReference type="SAM" id="SignalP"/>
    </source>
</evidence>
<dbReference type="EMBL" id="JAVDSB010000016">
    <property type="protein sequence ID" value="MDR6554437.1"/>
    <property type="molecule type" value="Genomic_DNA"/>
</dbReference>
<evidence type="ECO:0000313" key="5">
    <source>
        <dbReference type="Proteomes" id="UP001267290"/>
    </source>
</evidence>
<comment type="caution">
    <text evidence="4">The sequence shown here is derived from an EMBL/GenBank/DDBJ whole genome shotgun (WGS) entry which is preliminary data.</text>
</comment>
<dbReference type="Pfam" id="PF00395">
    <property type="entry name" value="SLH"/>
    <property type="match status" value="3"/>
</dbReference>
<feature type="chain" id="PRO_5045924143" evidence="2">
    <location>
        <begin position="32"/>
        <end position="815"/>
    </location>
</feature>
<dbReference type="RefSeq" id="WP_310501869.1">
    <property type="nucleotide sequence ID" value="NZ_JAVDSB010000016.1"/>
</dbReference>
<evidence type="ECO:0000313" key="4">
    <source>
        <dbReference type="EMBL" id="MDR6554437.1"/>
    </source>
</evidence>
<keyword evidence="4" id="KW-0413">Isomerase</keyword>
<dbReference type="Gene3D" id="3.40.30.10">
    <property type="entry name" value="Glutaredoxin"/>
    <property type="match status" value="1"/>
</dbReference>
<organism evidence="4 5">
    <name type="scientific">Paenibacillus qinlingensis</name>
    <dbReference type="NCBI Taxonomy" id="1837343"/>
    <lineage>
        <taxon>Bacteria</taxon>
        <taxon>Bacillati</taxon>
        <taxon>Bacillota</taxon>
        <taxon>Bacilli</taxon>
        <taxon>Bacillales</taxon>
        <taxon>Paenibacillaceae</taxon>
        <taxon>Paenibacillus</taxon>
    </lineage>
</organism>
<protein>
    <submittedName>
        <fullName evidence="4">Thiol-disulfide isomerase/thioredoxin</fullName>
    </submittedName>
</protein>
<dbReference type="GO" id="GO:0016853">
    <property type="term" value="F:isomerase activity"/>
    <property type="evidence" value="ECO:0007669"/>
    <property type="project" value="UniProtKB-KW"/>
</dbReference>
<feature type="domain" description="SLH" evidence="3">
    <location>
        <begin position="634"/>
        <end position="697"/>
    </location>
</feature>
<feature type="region of interest" description="Disordered" evidence="1">
    <location>
        <begin position="480"/>
        <end position="503"/>
    </location>
</feature>
<reference evidence="4 5" key="1">
    <citation type="submission" date="2023-07" db="EMBL/GenBank/DDBJ databases">
        <title>Sorghum-associated microbial communities from plants grown in Nebraska, USA.</title>
        <authorList>
            <person name="Schachtman D."/>
        </authorList>
    </citation>
    <scope>NUCLEOTIDE SEQUENCE [LARGE SCALE GENOMIC DNA]</scope>
    <source>
        <strain evidence="4 5">CC258</strain>
    </source>
</reference>
<evidence type="ECO:0000256" key="1">
    <source>
        <dbReference type="SAM" id="MobiDB-lite"/>
    </source>
</evidence>
<feature type="signal peptide" evidence="2">
    <location>
        <begin position="1"/>
        <end position="31"/>
    </location>
</feature>
<sequence length="815" mass="87713">MTKSSTTNKALTLLLAATLVLPFLHTNQASAAASSTPSAPLNSTYTSYFNQKYDNLVDDKNVFKTTTYHELDYLLDSEGTYVFLFGGSWSKDTQAVVGYINEVAQAKGIKSVYNFDTRLDGANPATDIADSANNPISRRYVDLVNKYLTNLSTQIEGSESVTYSNDVTSGKAPNLVTKTLTGTAQKIQTPYLFVYNKNNKNGAANAPIISSVEGIDALLTNGVVDNAKVDAYKAKVSAAFDAVPANLKAGLQADQNNNNYIASSYNEFAGETIFGEADKDIVLDPVTYDELNGVLKSEGNYVFLFGCSWCPNTRAVAKYVNEYAKKYNVTKVYNWDTKLDGGIGGTPDVPVGTDSSNFLQIRATGALFSDRYVDLVNTYLTNIETLYAKASNNVSYKDANGVDHVANKLQVPYFFIYNKDHKDAQGKPAPILDHVELMYTWKDIQPDYELNGKKGVNYNNYIEALDRAFSELQGAADQAAPTGLTGKAPKSDTSKDGQISGTSTALEYKRAEDKAYAPVTGTSLTGLTQGTYYVRTAAKAGFKPSPSTIIDLNLEQSAAPTGLGTAAATTSLSLDGKITGTTALLEYKLAGTTKYTAAKATETTGLSTGKYQVRYAAKYGYNPSPATDVAITYTKSAFVDVPESAWHHQAINFLAANKIAGGTDETHFSPNDKLTRGQFITLLLKAYGIAPEENAKDNFADAGNTYYTPYLAAAKRLNIAGGVGDNQFAPNQSISREELFTLLHRSLGVLNKLPKGNGAATLSSFTDAGQIAGFAQEAFKSLVESGILTGDNAKLNPQNLSTRAEAAQVLYNLLK</sequence>
<keyword evidence="5" id="KW-1185">Reference proteome</keyword>
<proteinExistence type="predicted"/>
<dbReference type="PROSITE" id="PS51272">
    <property type="entry name" value="SLH"/>
    <property type="match status" value="3"/>
</dbReference>
<name>A0ABU1P5V9_9BACL</name>
<dbReference type="InterPro" id="IPR001119">
    <property type="entry name" value="SLH_dom"/>
</dbReference>
<gene>
    <name evidence="4" type="ORF">J2736_005666</name>
</gene>
<accession>A0ABU1P5V9</accession>
<evidence type="ECO:0000259" key="3">
    <source>
        <dbReference type="PROSITE" id="PS51272"/>
    </source>
</evidence>
<feature type="domain" description="SLH" evidence="3">
    <location>
        <begin position="698"/>
        <end position="757"/>
    </location>
</feature>
<dbReference type="SUPFAM" id="SSF52833">
    <property type="entry name" value="Thioredoxin-like"/>
    <property type="match status" value="1"/>
</dbReference>
<feature type="domain" description="SLH" evidence="3">
    <location>
        <begin position="762"/>
        <end position="815"/>
    </location>
</feature>
<keyword evidence="2" id="KW-0732">Signal</keyword>
<dbReference type="InterPro" id="IPR036249">
    <property type="entry name" value="Thioredoxin-like_sf"/>
</dbReference>
<dbReference type="Proteomes" id="UP001267290">
    <property type="component" value="Unassembled WGS sequence"/>
</dbReference>